<dbReference type="Proteomes" id="UP000648918">
    <property type="component" value="Unassembled WGS sequence"/>
</dbReference>
<dbReference type="GO" id="GO:0045087">
    <property type="term" value="P:innate immune response"/>
    <property type="evidence" value="ECO:0007669"/>
    <property type="project" value="UniProtKB-KW"/>
</dbReference>
<dbReference type="InterPro" id="IPR016729">
    <property type="entry name" value="FADD"/>
</dbReference>
<evidence type="ECO:0000256" key="4">
    <source>
        <dbReference type="ARBA" id="ARBA00022588"/>
    </source>
</evidence>
<dbReference type="Pfam" id="PF01335">
    <property type="entry name" value="DED"/>
    <property type="match status" value="1"/>
</dbReference>
<evidence type="ECO:0000256" key="5">
    <source>
        <dbReference type="ARBA" id="ARBA00022703"/>
    </source>
</evidence>
<evidence type="ECO:0000256" key="10">
    <source>
        <dbReference type="ARBA" id="ARBA00071128"/>
    </source>
</evidence>
<keyword evidence="4" id="KW-0399">Innate immunity</keyword>
<dbReference type="SMART" id="SM00005">
    <property type="entry name" value="DEATH"/>
    <property type="match status" value="1"/>
</dbReference>
<evidence type="ECO:0000256" key="7">
    <source>
        <dbReference type="ARBA" id="ARBA00059068"/>
    </source>
</evidence>
<dbReference type="GO" id="GO:2001238">
    <property type="term" value="P:positive regulation of extrinsic apoptotic signaling pathway"/>
    <property type="evidence" value="ECO:0007669"/>
    <property type="project" value="UniProtKB-ARBA"/>
</dbReference>
<organism evidence="14 15">
    <name type="scientific">Halcyon senegalensis</name>
    <dbReference type="NCBI Taxonomy" id="342381"/>
    <lineage>
        <taxon>Eukaryota</taxon>
        <taxon>Metazoa</taxon>
        <taxon>Chordata</taxon>
        <taxon>Craniata</taxon>
        <taxon>Vertebrata</taxon>
        <taxon>Euteleostomi</taxon>
        <taxon>Archelosauria</taxon>
        <taxon>Archosauria</taxon>
        <taxon>Dinosauria</taxon>
        <taxon>Saurischia</taxon>
        <taxon>Theropoda</taxon>
        <taxon>Coelurosauria</taxon>
        <taxon>Aves</taxon>
        <taxon>Neognathae</taxon>
        <taxon>Neoaves</taxon>
        <taxon>Telluraves</taxon>
        <taxon>Coraciimorphae</taxon>
        <taxon>Coraciiformes</taxon>
        <taxon>Alcedinidae</taxon>
        <taxon>Halcyon</taxon>
    </lineage>
</organism>
<dbReference type="InterPro" id="IPR001875">
    <property type="entry name" value="DED_dom"/>
</dbReference>
<feature type="non-terminal residue" evidence="14">
    <location>
        <position position="180"/>
    </location>
</feature>
<comment type="subcellular location">
    <subcellularLocation>
        <location evidence="1">Cytoplasm</location>
    </subcellularLocation>
</comment>
<dbReference type="GO" id="GO:0089720">
    <property type="term" value="F:caspase binding"/>
    <property type="evidence" value="ECO:0007669"/>
    <property type="project" value="TreeGrafter"/>
</dbReference>
<dbReference type="GO" id="GO:0005737">
    <property type="term" value="C:cytoplasm"/>
    <property type="evidence" value="ECO:0007669"/>
    <property type="project" value="UniProtKB-SubCell"/>
</dbReference>
<dbReference type="EMBL" id="WBNJ01000159">
    <property type="protein sequence ID" value="NXD81345.1"/>
    <property type="molecule type" value="Genomic_DNA"/>
</dbReference>
<evidence type="ECO:0000313" key="14">
    <source>
        <dbReference type="EMBL" id="NXD81345.1"/>
    </source>
</evidence>
<evidence type="ECO:0000256" key="6">
    <source>
        <dbReference type="ARBA" id="ARBA00022859"/>
    </source>
</evidence>
<keyword evidence="6" id="KW-0391">Immunity</keyword>
<reference evidence="14" key="1">
    <citation type="submission" date="2019-09" db="EMBL/GenBank/DDBJ databases">
        <title>Bird 10,000 Genomes (B10K) Project - Family phase.</title>
        <authorList>
            <person name="Zhang G."/>
        </authorList>
    </citation>
    <scope>NUCLEOTIDE SEQUENCE</scope>
    <source>
        <strain evidence="14">B10K-DU-024-03</strain>
        <tissue evidence="14">Muscle</tissue>
    </source>
</reference>
<dbReference type="GO" id="GO:0045089">
    <property type="term" value="P:positive regulation of innate immune response"/>
    <property type="evidence" value="ECO:0007669"/>
    <property type="project" value="TreeGrafter"/>
</dbReference>
<evidence type="ECO:0000259" key="12">
    <source>
        <dbReference type="PROSITE" id="PS50017"/>
    </source>
</evidence>
<dbReference type="SUPFAM" id="SSF47986">
    <property type="entry name" value="DEATH domain"/>
    <property type="match status" value="1"/>
</dbReference>
<dbReference type="GO" id="GO:0031265">
    <property type="term" value="C:CD95 death-inducing signaling complex"/>
    <property type="evidence" value="ECO:0007669"/>
    <property type="project" value="TreeGrafter"/>
</dbReference>
<dbReference type="GO" id="GO:0097191">
    <property type="term" value="P:extrinsic apoptotic signaling pathway"/>
    <property type="evidence" value="ECO:0007669"/>
    <property type="project" value="TreeGrafter"/>
</dbReference>
<feature type="domain" description="DED" evidence="13">
    <location>
        <begin position="3"/>
        <end position="81"/>
    </location>
</feature>
<dbReference type="PROSITE" id="PS50168">
    <property type="entry name" value="DED"/>
    <property type="match status" value="1"/>
</dbReference>
<dbReference type="GO" id="GO:0030674">
    <property type="term" value="F:protein-macromolecule adaptor activity"/>
    <property type="evidence" value="ECO:0007669"/>
    <property type="project" value="UniProtKB-ARBA"/>
</dbReference>
<evidence type="ECO:0000256" key="8">
    <source>
        <dbReference type="ARBA" id="ARBA00066149"/>
    </source>
</evidence>
<comment type="subunit">
    <text evidence="8">Can self-associate. Component of the AIM2 PANoptosome complex, a multiprotein complex that drives inflammatory cell death (PANoptosis). Component of the death-induced signaling complex (DISC) composed of cell surface receptor FAS/CD95 or TNFRSF1A, adapter protein FADD and the CASP8 protease; recruitment of CASP8 to the complex is required for processing of CASP8 into the p18 and p10 subunits. Interacts (via death domain) with FAS (via death domain). Interacts directly (via DED domain) with NOL3 (via CARD domain); inhibits death-inducing signaling complex (DISC) assembly by inhibiting the increase in FAS-FADD binding induced by FAS activation. Interacts with CFLAR, PEA15 and MBD4. When phosphorylated, part of a complex containing HIPK3 and FAS. May interact with MAVS/IPS1. Interacts with MOCV v-CFLAR protein and PIDD1. Interacts with RIPK1 and TRADD. Interacts with stimulated TNFRSF10B. Interacts with DDX24.</text>
</comment>
<evidence type="ECO:0000256" key="3">
    <source>
        <dbReference type="ARBA" id="ARBA00022553"/>
    </source>
</evidence>
<dbReference type="GO" id="GO:0005123">
    <property type="term" value="F:death receptor binding"/>
    <property type="evidence" value="ECO:0007669"/>
    <property type="project" value="TreeGrafter"/>
</dbReference>
<dbReference type="AlphaFoldDB" id="A0A851YT31"/>
<evidence type="ECO:0000259" key="13">
    <source>
        <dbReference type="PROSITE" id="PS50168"/>
    </source>
</evidence>
<dbReference type="OrthoDB" id="100767at2759"/>
<dbReference type="Pfam" id="PF00531">
    <property type="entry name" value="Death"/>
    <property type="match status" value="1"/>
</dbReference>
<keyword evidence="5" id="KW-0053">Apoptosis</keyword>
<dbReference type="PROSITE" id="PS50017">
    <property type="entry name" value="DEATH_DOMAIN"/>
    <property type="match status" value="1"/>
</dbReference>
<dbReference type="SMART" id="SM00031">
    <property type="entry name" value="DED"/>
    <property type="match status" value="1"/>
</dbReference>
<gene>
    <name evidence="14" type="primary">Fadd</name>
    <name evidence="14" type="ORF">HALSEN_R12400</name>
</gene>
<dbReference type="PANTHER" id="PTHR15077">
    <property type="entry name" value="FAS-ASSOCIATING DEATH DOMAIN-CONTAINING PROTEIN FADD"/>
    <property type="match status" value="1"/>
</dbReference>
<dbReference type="Gene3D" id="1.10.533.10">
    <property type="entry name" value="Death Domain, Fas"/>
    <property type="match status" value="2"/>
</dbReference>
<evidence type="ECO:0000256" key="1">
    <source>
        <dbReference type="ARBA" id="ARBA00004496"/>
    </source>
</evidence>
<comment type="caution">
    <text evidence="14">The sequence shown here is derived from an EMBL/GenBank/DDBJ whole genome shotgun (WGS) entry which is preliminary data.</text>
</comment>
<evidence type="ECO:0000256" key="9">
    <source>
        <dbReference type="ARBA" id="ARBA00069996"/>
    </source>
</evidence>
<dbReference type="FunFam" id="1.10.533.10:FF:000059">
    <property type="entry name" value="Fas-associated via death domain"/>
    <property type="match status" value="1"/>
</dbReference>
<evidence type="ECO:0000256" key="2">
    <source>
        <dbReference type="ARBA" id="ARBA00022490"/>
    </source>
</evidence>
<protein>
    <recommendedName>
        <fullName evidence="9">FAS-associated death domain protein</fullName>
    </recommendedName>
    <alternativeName>
        <fullName evidence="11">FAS-associating death domain-containing protein</fullName>
    </alternativeName>
    <alternativeName>
        <fullName evidence="10">Fas-associated death domain protein</fullName>
    </alternativeName>
</protein>
<feature type="domain" description="Death" evidence="12">
    <location>
        <begin position="98"/>
        <end position="180"/>
    </location>
</feature>
<dbReference type="CDD" id="cd08306">
    <property type="entry name" value="Death_FADD"/>
    <property type="match status" value="1"/>
</dbReference>
<name>A0A851YT31_9AVES</name>
<evidence type="ECO:0000313" key="15">
    <source>
        <dbReference type="Proteomes" id="UP000648918"/>
    </source>
</evidence>
<feature type="non-terminal residue" evidence="14">
    <location>
        <position position="1"/>
    </location>
</feature>
<dbReference type="GO" id="GO:0001819">
    <property type="term" value="P:positive regulation of cytokine production"/>
    <property type="evidence" value="ECO:0007669"/>
    <property type="project" value="UniProtKB-ARBA"/>
</dbReference>
<dbReference type="InterPro" id="IPR011029">
    <property type="entry name" value="DEATH-like_dom_sf"/>
</dbReference>
<accession>A0A851YT31</accession>
<dbReference type="CDD" id="cd08336">
    <property type="entry name" value="DED_FADD"/>
    <property type="match status" value="1"/>
</dbReference>
<dbReference type="FunFam" id="1.10.533.10:FF:000062">
    <property type="entry name" value="Fas-associated via death domain"/>
    <property type="match status" value="1"/>
</dbReference>
<proteinExistence type="predicted"/>
<keyword evidence="15" id="KW-1185">Reference proteome</keyword>
<evidence type="ECO:0000256" key="11">
    <source>
        <dbReference type="ARBA" id="ARBA00075696"/>
    </source>
</evidence>
<keyword evidence="2" id="KW-0963">Cytoplasm</keyword>
<dbReference type="PANTHER" id="PTHR15077:SF10">
    <property type="entry name" value="FAS-ASSOCIATED DEATH DOMAIN PROTEIN"/>
    <property type="match status" value="1"/>
</dbReference>
<sequence>MDPFLSLLHSFSQRLSDSELSSLKFLCSKKIGKKKLESVRSGGELFIILLEQQDIARDNVSFLEKLLASIKRQDLVSELKQFVEEGEVNAPADQLDVHEKPIEVICNNVGRNWKMLMRKLDLSEVQMDRVVEAHPRDLREQLVQSLREWQRCRGRDAKVTDLIKALRGCDMNLVADKVEQ</sequence>
<comment type="function">
    <text evidence="7">Apoptotic adapter molecule that recruits caspases CASP8 or CASP10 to the activated FAS/CD95 or TNFRSF1A/TNFR-1 receptors. The resulting aggregate called the death-inducing signaling complex (DISC) performs CASP8 proteolytic activation. Active CASP8 initiates the subsequent cascade of caspases mediating apoptosis. Involved in interferon-mediated antiviral immune response, playing a role in the positive regulation of interferon signaling.</text>
</comment>
<dbReference type="InterPro" id="IPR000488">
    <property type="entry name" value="Death_dom"/>
</dbReference>
<keyword evidence="3" id="KW-0597">Phosphoprotein</keyword>